<dbReference type="OrthoDB" id="9809458at2"/>
<dbReference type="AlphaFoldDB" id="A0A327R1H6"/>
<dbReference type="NCBIfam" id="TIGR02150">
    <property type="entry name" value="IPP_isom_1"/>
    <property type="match status" value="1"/>
</dbReference>
<protein>
    <recommendedName>
        <fullName evidence="3 10">Isopentenyl-diphosphate delta-isomerase</fullName>
        <ecNumber evidence="3 10">5.3.3.2</ecNumber>
    </recommendedName>
</protein>
<comment type="pathway">
    <text evidence="1">Isoprenoid biosynthesis; dimethylallyl diphosphate biosynthesis; dimethylallyl diphosphate from isopentenyl diphosphate: step 1/1.</text>
</comment>
<sequence length="175" mass="20327">MIHAPVILVNEQDEPVGTMEKLEAHEKGLLHRAFSIFIFNHQHEMLLHQRATEKYHSGGLWTNACCSHPILGEDLITGAKRRLREEMGFECELTEIFSFTYKAQLDNNLTEHEFDHVLVGYYDGDIVPEKSEVQDFGYYSLDDIHHLLQTKPGQFTFWFKEAFHKVQAWAVKAHA</sequence>
<dbReference type="UniPathway" id="UPA00059">
    <property type="reaction ID" value="UER00104"/>
</dbReference>
<evidence type="ECO:0000256" key="5">
    <source>
        <dbReference type="ARBA" id="ARBA00022723"/>
    </source>
</evidence>
<evidence type="ECO:0000259" key="11">
    <source>
        <dbReference type="PROSITE" id="PS51462"/>
    </source>
</evidence>
<keyword evidence="5" id="KW-0479">Metal-binding</keyword>
<dbReference type="HAMAP" id="MF_00202">
    <property type="entry name" value="Idi"/>
    <property type="match status" value="1"/>
</dbReference>
<dbReference type="Proteomes" id="UP000249547">
    <property type="component" value="Unassembled WGS sequence"/>
</dbReference>
<dbReference type="InterPro" id="IPR056375">
    <property type="entry name" value="Idi_bact"/>
</dbReference>
<organism evidence="12 13">
    <name type="scientific">Chitinophaga skermanii</name>
    <dbReference type="NCBI Taxonomy" id="331697"/>
    <lineage>
        <taxon>Bacteria</taxon>
        <taxon>Pseudomonadati</taxon>
        <taxon>Bacteroidota</taxon>
        <taxon>Chitinophagia</taxon>
        <taxon>Chitinophagales</taxon>
        <taxon>Chitinophagaceae</taxon>
        <taxon>Chitinophaga</taxon>
    </lineage>
</organism>
<evidence type="ECO:0000313" key="13">
    <source>
        <dbReference type="Proteomes" id="UP000249547"/>
    </source>
</evidence>
<evidence type="ECO:0000256" key="9">
    <source>
        <dbReference type="ARBA" id="ARBA00023235"/>
    </source>
</evidence>
<dbReference type="Pfam" id="PF00293">
    <property type="entry name" value="NUDIX"/>
    <property type="match status" value="1"/>
</dbReference>
<dbReference type="PANTHER" id="PTHR10885:SF0">
    <property type="entry name" value="ISOPENTENYL-DIPHOSPHATE DELTA-ISOMERASE"/>
    <property type="match status" value="1"/>
</dbReference>
<evidence type="ECO:0000256" key="8">
    <source>
        <dbReference type="ARBA" id="ARBA00023229"/>
    </source>
</evidence>
<dbReference type="SUPFAM" id="SSF55811">
    <property type="entry name" value="Nudix"/>
    <property type="match status" value="1"/>
</dbReference>
<accession>A0A327R1H6</accession>
<gene>
    <name evidence="12" type="ORF">LX64_00113</name>
</gene>
<dbReference type="InterPro" id="IPR015797">
    <property type="entry name" value="NUDIX_hydrolase-like_dom_sf"/>
</dbReference>
<proteinExistence type="inferred from homology"/>
<dbReference type="GO" id="GO:0050992">
    <property type="term" value="P:dimethylallyl diphosphate biosynthetic process"/>
    <property type="evidence" value="ECO:0007669"/>
    <property type="project" value="UniProtKB-UniPathway"/>
</dbReference>
<evidence type="ECO:0000256" key="4">
    <source>
        <dbReference type="ARBA" id="ARBA00022490"/>
    </source>
</evidence>
<dbReference type="RefSeq" id="WP_111595658.1">
    <property type="nucleotide sequence ID" value="NZ_QLLL01000001.1"/>
</dbReference>
<comment type="caution">
    <text evidence="12">The sequence shown here is derived from an EMBL/GenBank/DDBJ whole genome shotgun (WGS) entry which is preliminary data.</text>
</comment>
<reference evidence="12 13" key="1">
    <citation type="submission" date="2018-06" db="EMBL/GenBank/DDBJ databases">
        <title>Genomic Encyclopedia of Archaeal and Bacterial Type Strains, Phase II (KMG-II): from individual species to whole genera.</title>
        <authorList>
            <person name="Goeker M."/>
        </authorList>
    </citation>
    <scope>NUCLEOTIDE SEQUENCE [LARGE SCALE GENOMIC DNA]</scope>
    <source>
        <strain evidence="12 13">DSM 23857</strain>
    </source>
</reference>
<feature type="domain" description="Nudix hydrolase" evidence="11">
    <location>
        <begin position="29"/>
        <end position="161"/>
    </location>
</feature>
<evidence type="ECO:0000256" key="2">
    <source>
        <dbReference type="ARBA" id="ARBA00007579"/>
    </source>
</evidence>
<keyword evidence="8" id="KW-0414">Isoprene biosynthesis</keyword>
<evidence type="ECO:0000256" key="10">
    <source>
        <dbReference type="NCBIfam" id="TIGR02150"/>
    </source>
</evidence>
<dbReference type="NCBIfam" id="NF002995">
    <property type="entry name" value="PRK03759.1"/>
    <property type="match status" value="1"/>
</dbReference>
<dbReference type="GO" id="GO:0005737">
    <property type="term" value="C:cytoplasm"/>
    <property type="evidence" value="ECO:0007669"/>
    <property type="project" value="TreeGrafter"/>
</dbReference>
<keyword evidence="4" id="KW-0963">Cytoplasm</keyword>
<dbReference type="InterPro" id="IPR000086">
    <property type="entry name" value="NUDIX_hydrolase_dom"/>
</dbReference>
<comment type="similarity">
    <text evidence="2">Belongs to the IPP isomerase type 1 family.</text>
</comment>
<dbReference type="EMBL" id="QLLL01000001">
    <property type="protein sequence ID" value="RAJ10510.1"/>
    <property type="molecule type" value="Genomic_DNA"/>
</dbReference>
<evidence type="ECO:0000256" key="3">
    <source>
        <dbReference type="ARBA" id="ARBA00012057"/>
    </source>
</evidence>
<evidence type="ECO:0000256" key="6">
    <source>
        <dbReference type="ARBA" id="ARBA00022842"/>
    </source>
</evidence>
<dbReference type="GO" id="GO:0046872">
    <property type="term" value="F:metal ion binding"/>
    <property type="evidence" value="ECO:0007669"/>
    <property type="project" value="UniProtKB-KW"/>
</dbReference>
<name>A0A327R1H6_9BACT</name>
<evidence type="ECO:0000256" key="1">
    <source>
        <dbReference type="ARBA" id="ARBA00004826"/>
    </source>
</evidence>
<dbReference type="GO" id="GO:0004452">
    <property type="term" value="F:isopentenyl-diphosphate delta-isomerase activity"/>
    <property type="evidence" value="ECO:0007669"/>
    <property type="project" value="UniProtKB-UniRule"/>
</dbReference>
<dbReference type="EC" id="5.3.3.2" evidence="3 10"/>
<dbReference type="GO" id="GO:0009240">
    <property type="term" value="P:isopentenyl diphosphate biosynthetic process"/>
    <property type="evidence" value="ECO:0007669"/>
    <property type="project" value="TreeGrafter"/>
</dbReference>
<dbReference type="Gene3D" id="3.90.79.10">
    <property type="entry name" value="Nucleoside Triphosphate Pyrophosphohydrolase"/>
    <property type="match status" value="1"/>
</dbReference>
<dbReference type="InterPro" id="IPR011876">
    <property type="entry name" value="IsopentenylPP_isomerase_typ1"/>
</dbReference>
<keyword evidence="7" id="KW-0464">Manganese</keyword>
<keyword evidence="6" id="KW-0460">Magnesium</keyword>
<keyword evidence="9 12" id="KW-0413">Isomerase</keyword>
<dbReference type="CDD" id="cd02885">
    <property type="entry name" value="NUDIX_IPP_Isomerase"/>
    <property type="match status" value="1"/>
</dbReference>
<dbReference type="PANTHER" id="PTHR10885">
    <property type="entry name" value="ISOPENTENYL-DIPHOSPHATE DELTA-ISOMERASE"/>
    <property type="match status" value="1"/>
</dbReference>
<keyword evidence="13" id="KW-1185">Reference proteome</keyword>
<dbReference type="PROSITE" id="PS51462">
    <property type="entry name" value="NUDIX"/>
    <property type="match status" value="1"/>
</dbReference>
<evidence type="ECO:0000313" key="12">
    <source>
        <dbReference type="EMBL" id="RAJ10510.1"/>
    </source>
</evidence>
<evidence type="ECO:0000256" key="7">
    <source>
        <dbReference type="ARBA" id="ARBA00023211"/>
    </source>
</evidence>
<dbReference type="PIRSF" id="PIRSF018427">
    <property type="entry name" value="Isopntndiph_ism"/>
    <property type="match status" value="1"/>
</dbReference>